<evidence type="ECO:0000313" key="3">
    <source>
        <dbReference type="EMBL" id="MFB9906710.1"/>
    </source>
</evidence>
<name>A0ABV6A0P2_9PSEU</name>
<evidence type="ECO:0008006" key="5">
    <source>
        <dbReference type="Google" id="ProtNLM"/>
    </source>
</evidence>
<feature type="transmembrane region" description="Helical" evidence="2">
    <location>
        <begin position="30"/>
        <end position="47"/>
    </location>
</feature>
<dbReference type="EMBL" id="JBHLZU010000018">
    <property type="protein sequence ID" value="MFB9906710.1"/>
    <property type="molecule type" value="Genomic_DNA"/>
</dbReference>
<reference evidence="3 4" key="1">
    <citation type="submission" date="2024-09" db="EMBL/GenBank/DDBJ databases">
        <authorList>
            <person name="Sun Q."/>
            <person name="Mori K."/>
        </authorList>
    </citation>
    <scope>NUCLEOTIDE SEQUENCE [LARGE SCALE GENOMIC DNA]</scope>
    <source>
        <strain evidence="3 4">TBRC 7907</strain>
    </source>
</reference>
<feature type="region of interest" description="Disordered" evidence="1">
    <location>
        <begin position="139"/>
        <end position="158"/>
    </location>
</feature>
<evidence type="ECO:0000256" key="1">
    <source>
        <dbReference type="SAM" id="MobiDB-lite"/>
    </source>
</evidence>
<dbReference type="InterPro" id="IPR015943">
    <property type="entry name" value="WD40/YVTN_repeat-like_dom_sf"/>
</dbReference>
<keyword evidence="2" id="KW-1133">Transmembrane helix</keyword>
<dbReference type="Gene3D" id="2.130.10.10">
    <property type="entry name" value="YVTN repeat-like/Quinoprotein amine dehydrogenase"/>
    <property type="match status" value="1"/>
</dbReference>
<comment type="caution">
    <text evidence="3">The sequence shown here is derived from an EMBL/GenBank/DDBJ whole genome shotgun (WGS) entry which is preliminary data.</text>
</comment>
<keyword evidence="4" id="KW-1185">Reference proteome</keyword>
<feature type="transmembrane region" description="Helical" evidence="2">
    <location>
        <begin position="53"/>
        <end position="69"/>
    </location>
</feature>
<sequence>MGETRTRAAVDVIGLCAVAMFCVSWSGNELVRWTTVALTAAGVVLTWFHRRAAALPFVAALLVSAYTVWTPNISANLAERVLGIGVHGPLQQAGWLLLVPLVWFSVGSVTAPTWLVAVTLVAALLAGWGWSAFLEDSTDGSHLKHTTATRKPSGPADGKPLEVAWARTLPPEVYSGGVVVPGRGVVVEVRDRSGKGEQGLYVGDAATGETLWQYSVDEHLVMQVMIDSDAGLVFAQFRRAALVFDLMTGDLRDRLDLYELQPESTFSFVRAPGENQPSIRFGSVALVNASRPGVVDDAVYAVDARTLKWQEVLRGGNPDCADYWVRGAGAENYFVRNACPDASVEVIRLDGLREASRTRTPVRPDDRRCRAAPCRLIDIVGHDHGLLLLTSDSGGESTRGQENHGLVWLREDGSVGARVELGNYGRLIPLREKDNSRSRVVAAGEGIGTKALDFGGGALTQTDVAFDSGAVSLGTASGVVYQRIEQNMVRALDVRSFTPLGDAARPGCPPRYVTAADGRVLITCQASGNGDSALVALHGP</sequence>
<evidence type="ECO:0000313" key="4">
    <source>
        <dbReference type="Proteomes" id="UP001589693"/>
    </source>
</evidence>
<evidence type="ECO:0000256" key="2">
    <source>
        <dbReference type="SAM" id="Phobius"/>
    </source>
</evidence>
<proteinExistence type="predicted"/>
<feature type="transmembrane region" description="Helical" evidence="2">
    <location>
        <begin position="112"/>
        <end position="134"/>
    </location>
</feature>
<keyword evidence="2" id="KW-0812">Transmembrane</keyword>
<protein>
    <recommendedName>
        <fullName evidence="5">PQQ-binding-like beta-propeller repeat protein</fullName>
    </recommendedName>
</protein>
<dbReference type="InterPro" id="IPR011047">
    <property type="entry name" value="Quinoprotein_ADH-like_sf"/>
</dbReference>
<dbReference type="Proteomes" id="UP001589693">
    <property type="component" value="Unassembled WGS sequence"/>
</dbReference>
<accession>A0ABV6A0P2</accession>
<gene>
    <name evidence="3" type="ORF">ACFFQA_22480</name>
</gene>
<feature type="transmembrane region" description="Helical" evidence="2">
    <location>
        <begin position="6"/>
        <end position="23"/>
    </location>
</feature>
<dbReference type="SUPFAM" id="SSF50998">
    <property type="entry name" value="Quinoprotein alcohol dehydrogenase-like"/>
    <property type="match status" value="1"/>
</dbReference>
<keyword evidence="2" id="KW-0472">Membrane</keyword>
<organism evidence="3 4">
    <name type="scientific">Allokutzneria oryzae</name>
    <dbReference type="NCBI Taxonomy" id="1378989"/>
    <lineage>
        <taxon>Bacteria</taxon>
        <taxon>Bacillati</taxon>
        <taxon>Actinomycetota</taxon>
        <taxon>Actinomycetes</taxon>
        <taxon>Pseudonocardiales</taxon>
        <taxon>Pseudonocardiaceae</taxon>
        <taxon>Allokutzneria</taxon>
    </lineage>
</organism>
<feature type="transmembrane region" description="Helical" evidence="2">
    <location>
        <begin position="81"/>
        <end position="106"/>
    </location>
</feature>
<dbReference type="RefSeq" id="WP_377855461.1">
    <property type="nucleotide sequence ID" value="NZ_JBHLZU010000018.1"/>
</dbReference>